<accession>A0A016UM61</accession>
<feature type="region of interest" description="Disordered" evidence="1">
    <location>
        <begin position="726"/>
        <end position="764"/>
    </location>
</feature>
<keyword evidence="3" id="KW-1185">Reference proteome</keyword>
<proteinExistence type="predicted"/>
<comment type="caution">
    <text evidence="2">The sequence shown here is derived from an EMBL/GenBank/DDBJ whole genome shotgun (WGS) entry which is preliminary data.</text>
</comment>
<feature type="compositionally biased region" description="Basic and acidic residues" evidence="1">
    <location>
        <begin position="726"/>
        <end position="754"/>
    </location>
</feature>
<organism evidence="2 3">
    <name type="scientific">Ancylostoma ceylanicum</name>
    <dbReference type="NCBI Taxonomy" id="53326"/>
    <lineage>
        <taxon>Eukaryota</taxon>
        <taxon>Metazoa</taxon>
        <taxon>Ecdysozoa</taxon>
        <taxon>Nematoda</taxon>
        <taxon>Chromadorea</taxon>
        <taxon>Rhabditida</taxon>
        <taxon>Rhabditina</taxon>
        <taxon>Rhabditomorpha</taxon>
        <taxon>Strongyloidea</taxon>
        <taxon>Ancylostomatidae</taxon>
        <taxon>Ancylostomatinae</taxon>
        <taxon>Ancylostoma</taxon>
    </lineage>
</organism>
<feature type="compositionally biased region" description="Basic residues" evidence="1">
    <location>
        <begin position="86"/>
        <end position="96"/>
    </location>
</feature>
<feature type="region of interest" description="Disordered" evidence="1">
    <location>
        <begin position="241"/>
        <end position="269"/>
    </location>
</feature>
<evidence type="ECO:0000256" key="1">
    <source>
        <dbReference type="SAM" id="MobiDB-lite"/>
    </source>
</evidence>
<dbReference type="Proteomes" id="UP000024635">
    <property type="component" value="Unassembled WGS sequence"/>
</dbReference>
<dbReference type="STRING" id="53326.A0A016UM61"/>
<feature type="compositionally biased region" description="Basic and acidic residues" evidence="1">
    <location>
        <begin position="241"/>
        <end position="267"/>
    </location>
</feature>
<dbReference type="PANTHER" id="PTHR11909">
    <property type="entry name" value="CASEIN KINASE-RELATED"/>
    <property type="match status" value="1"/>
</dbReference>
<dbReference type="EMBL" id="JARK01001371">
    <property type="protein sequence ID" value="EYC15942.1"/>
    <property type="molecule type" value="Genomic_DNA"/>
</dbReference>
<name>A0A016UM61_9BILA</name>
<sequence length="764" mass="88064">MLLGLLHTRRVTLFGLRSCCTVIRGRSREHPAKTPVVAPRAIKCEDPPIRERSHRNVKPVERYGVATEQRQPRKRKKSVPAENVKEKKKTGQKKPFCKAQGSHAGAVPKKRQKLSAKTNFPCSHAARLPRQCRKDCAAHENVVVDRQAIGNKKGTVKQTLQNGSVGDGLGTTSEDLSVETGVVSAITRKKESPQKHAPAIKTRARETGYRIAKAAEVPQRKVLPDRKEKATFLARGKVTLTKEQERDAKRAAREEKRRMKLEEQQRKREARRLKKELREKLLKEKRERREAERRKQEEERLARKKKKGSVGALKIAEEAQKVYISSPCDGVVPIADLSFCYRIFISGKVFLNRWLILDEIASHRYGVAAYLVVENTEEKTQGILYAQDVSNPFAGLPEEVYFLQTQSERNRSYMFQTVVDAHFVSATAQSPTFFYYVVVLRESASLKDIWTHYPEPPKESGEKKAWSPGTVGRLASDILSIIEVAYEAGYTFRNIDMSYFHLDVRTRRLYLDNAIEVVVSTELKELRLTSGEYVYHNYWRGCVEYAPLSWHQKGRESIMRVADCAEVLFYMMVDMLGLLTWRGLEDLQIMVCKEGFVEQNRKKLPVPLIDYWKVVRRAQAIDTSKFHRQDDYLLLDGMRGGATVSVLDFRTLFMRLLTMYKVFGGVLDEDTPYDFEVVDDPTKRSPEQQRLVQLFQEAEFLRYKLEVLRADYDALMTRKEFMKRNAAQTKRERALATRLRHDPKDQTQDRRDAADFSSEDSDDE</sequence>
<feature type="region of interest" description="Disordered" evidence="1">
    <location>
        <begin position="45"/>
        <end position="115"/>
    </location>
</feature>
<reference evidence="3" key="1">
    <citation type="journal article" date="2015" name="Nat. Genet.">
        <title>The genome and transcriptome of the zoonotic hookworm Ancylostoma ceylanicum identify infection-specific gene families.</title>
        <authorList>
            <person name="Schwarz E.M."/>
            <person name="Hu Y."/>
            <person name="Antoshechkin I."/>
            <person name="Miller M.M."/>
            <person name="Sternberg P.W."/>
            <person name="Aroian R.V."/>
        </authorList>
    </citation>
    <scope>NUCLEOTIDE SEQUENCE</scope>
    <source>
        <strain evidence="3">HY135</strain>
    </source>
</reference>
<dbReference type="InterPro" id="IPR050235">
    <property type="entry name" value="CK1_Ser-Thr_kinase"/>
</dbReference>
<evidence type="ECO:0000313" key="3">
    <source>
        <dbReference type="Proteomes" id="UP000024635"/>
    </source>
</evidence>
<protein>
    <recommendedName>
        <fullName evidence="4">Protein kinase domain-containing protein</fullName>
    </recommendedName>
</protein>
<gene>
    <name evidence="2" type="primary">Acey_s0035.g3056</name>
    <name evidence="2" type="synonym">Acey-F21A3.5</name>
    <name evidence="2" type="ORF">Y032_0035g3056</name>
</gene>
<evidence type="ECO:0000313" key="2">
    <source>
        <dbReference type="EMBL" id="EYC15942.1"/>
    </source>
</evidence>
<evidence type="ECO:0008006" key="4">
    <source>
        <dbReference type="Google" id="ProtNLM"/>
    </source>
</evidence>
<dbReference type="OrthoDB" id="5874782at2759"/>
<dbReference type="AlphaFoldDB" id="A0A016UM61"/>